<dbReference type="Proteomes" id="UP000197638">
    <property type="component" value="Chromosome"/>
</dbReference>
<evidence type="ECO:0000313" key="1">
    <source>
        <dbReference type="EMBL" id="ASG29057.1"/>
    </source>
</evidence>
<dbReference type="EMBL" id="CP022123">
    <property type="protein sequence ID" value="ASG29057.1"/>
    <property type="molecule type" value="Genomic_DNA"/>
</dbReference>
<sequence>MLIHDFGLVGAEKEVHLDDNLILYIIDTLKWVKTFSKLENNIEKNGLNYHGITYFKDEGIKKLKNILFHWKNIFNLGEDVIELEGIFYNSQKKKNSKNKYSKKYIVESLEKLIALCEKAENENKIIKHWGI</sequence>
<proteinExistence type="predicted"/>
<protein>
    <submittedName>
        <fullName evidence="1">Coproporphyrinogen III oxidase</fullName>
    </submittedName>
</protein>
<dbReference type="RefSeq" id="WP_088765280.1">
    <property type="nucleotide sequence ID" value="NZ_CP022123.1"/>
</dbReference>
<gene>
    <name evidence="1" type="ORF">CBG61_09245</name>
</gene>
<dbReference type="AlphaFoldDB" id="A0A241Q2V3"/>
<name>A0A241Q2V3_FUSNP</name>
<organism evidence="1 2">
    <name type="scientific">Fusobacterium nucleatum subsp. polymorphum</name>
    <name type="common">Fusobacterium polymorphum</name>
    <dbReference type="NCBI Taxonomy" id="76857"/>
    <lineage>
        <taxon>Bacteria</taxon>
        <taxon>Fusobacteriati</taxon>
        <taxon>Fusobacteriota</taxon>
        <taxon>Fusobacteriia</taxon>
        <taxon>Fusobacteriales</taxon>
        <taxon>Fusobacteriaceae</taxon>
        <taxon>Fusobacterium</taxon>
    </lineage>
</organism>
<reference evidence="1 2" key="1">
    <citation type="submission" date="2017-06" db="EMBL/GenBank/DDBJ databases">
        <title>Genome sequencing of Fusobacterium nucleatum subsp. polymorphum KCOM 1275 (=ChDC F310).</title>
        <authorList>
            <person name="Kook J.-K."/>
            <person name="Park S.-N."/>
            <person name="Lim Y.K."/>
            <person name="Roh H."/>
        </authorList>
    </citation>
    <scope>NUCLEOTIDE SEQUENCE [LARGE SCALE GENOMIC DNA]</scope>
    <source>
        <strain evidence="1 2">KCOM 1275</strain>
    </source>
</reference>
<evidence type="ECO:0000313" key="2">
    <source>
        <dbReference type="Proteomes" id="UP000197638"/>
    </source>
</evidence>
<accession>A0A241Q2V3</accession>